<sequence>MDERTWLSFSREDKMRFAMMHAAPWYIHFWAGWSSAIKSHQLDVHVVKYEHLLANPGETFSQVLALCGELALALTHTDAVGFTGKNKAIVGRGETFGQELQDYLKQMAQCYPNIDFSPVGL</sequence>
<proteinExistence type="predicted"/>
<protein>
    <submittedName>
        <fullName evidence="1">Uncharacterized protein</fullName>
    </submittedName>
</protein>
<dbReference type="EMBL" id="JBHSGB010000017">
    <property type="protein sequence ID" value="MFC4656932.1"/>
    <property type="molecule type" value="Genomic_DNA"/>
</dbReference>
<keyword evidence="2" id="KW-1185">Reference proteome</keyword>
<evidence type="ECO:0000313" key="1">
    <source>
        <dbReference type="EMBL" id="MFC4656932.1"/>
    </source>
</evidence>
<dbReference type="Gene3D" id="3.40.50.300">
    <property type="entry name" value="P-loop containing nucleotide triphosphate hydrolases"/>
    <property type="match status" value="1"/>
</dbReference>
<dbReference type="InterPro" id="IPR027417">
    <property type="entry name" value="P-loop_NTPase"/>
</dbReference>
<reference evidence="2" key="1">
    <citation type="journal article" date="2019" name="Int. J. Syst. Evol. Microbiol.">
        <title>The Global Catalogue of Microorganisms (GCM) 10K type strain sequencing project: providing services to taxonomists for standard genome sequencing and annotation.</title>
        <authorList>
            <consortium name="The Broad Institute Genomics Platform"/>
            <consortium name="The Broad Institute Genome Sequencing Center for Infectious Disease"/>
            <person name="Wu L."/>
            <person name="Ma J."/>
        </authorList>
    </citation>
    <scope>NUCLEOTIDE SEQUENCE [LARGE SCALE GENOMIC DNA]</scope>
    <source>
        <strain evidence="2">DT28</strain>
    </source>
</reference>
<name>A0ABV9JRW0_9GAMM</name>
<accession>A0ABV9JRW0</accession>
<gene>
    <name evidence="1" type="ORF">ACFO3I_18075</name>
</gene>
<comment type="caution">
    <text evidence="1">The sequence shown here is derived from an EMBL/GenBank/DDBJ whole genome shotgun (WGS) entry which is preliminary data.</text>
</comment>
<organism evidence="1 2">
    <name type="scientific">Rheinheimera marina</name>
    <dbReference type="NCBI Taxonomy" id="1774958"/>
    <lineage>
        <taxon>Bacteria</taxon>
        <taxon>Pseudomonadati</taxon>
        <taxon>Pseudomonadota</taxon>
        <taxon>Gammaproteobacteria</taxon>
        <taxon>Chromatiales</taxon>
        <taxon>Chromatiaceae</taxon>
        <taxon>Rheinheimera</taxon>
    </lineage>
</organism>
<evidence type="ECO:0000313" key="2">
    <source>
        <dbReference type="Proteomes" id="UP001595962"/>
    </source>
</evidence>
<dbReference type="RefSeq" id="WP_377336472.1">
    <property type="nucleotide sequence ID" value="NZ_JBHSGB010000017.1"/>
</dbReference>
<dbReference type="Proteomes" id="UP001595962">
    <property type="component" value="Unassembled WGS sequence"/>
</dbReference>